<dbReference type="AlphaFoldDB" id="A0A132C297"/>
<organism evidence="1 2">
    <name type="scientific">Tritonibacter horizontis</name>
    <dbReference type="NCBI Taxonomy" id="1768241"/>
    <lineage>
        <taxon>Bacteria</taxon>
        <taxon>Pseudomonadati</taxon>
        <taxon>Pseudomonadota</taxon>
        <taxon>Alphaproteobacteria</taxon>
        <taxon>Rhodobacterales</taxon>
        <taxon>Paracoccaceae</taxon>
        <taxon>Tritonibacter</taxon>
    </lineage>
</organism>
<evidence type="ECO:0008006" key="3">
    <source>
        <dbReference type="Google" id="ProtNLM"/>
    </source>
</evidence>
<dbReference type="EMBL" id="LPUY01000017">
    <property type="protein sequence ID" value="KUP94372.1"/>
    <property type="molecule type" value="Genomic_DNA"/>
</dbReference>
<reference evidence="1 2" key="1">
    <citation type="submission" date="2015-12" db="EMBL/GenBank/DDBJ databases">
        <title>Genome sequence of the marine Rhodobacteraceae strain O3.65, Candidatus Tritonibacter horizontis.</title>
        <authorList>
            <person name="Poehlein A."/>
            <person name="Giebel H.A."/>
            <person name="Voget S."/>
            <person name="Brinkhoff T."/>
        </authorList>
    </citation>
    <scope>NUCLEOTIDE SEQUENCE [LARGE SCALE GENOMIC DNA]</scope>
    <source>
        <strain evidence="1 2">O3.65</strain>
    </source>
</reference>
<proteinExistence type="predicted"/>
<gene>
    <name evidence="1" type="ORF">TRIHO_06910</name>
</gene>
<protein>
    <recommendedName>
        <fullName evidence="3">Histidine phosphatase family protein</fullName>
    </recommendedName>
</protein>
<comment type="caution">
    <text evidence="1">The sequence shown here is derived from an EMBL/GenBank/DDBJ whole genome shotgun (WGS) entry which is preliminary data.</text>
</comment>
<dbReference type="PATRIC" id="fig|1768241.3.peg.710"/>
<accession>A0A132C297</accession>
<dbReference type="Proteomes" id="UP000068382">
    <property type="component" value="Unassembled WGS sequence"/>
</dbReference>
<dbReference type="InterPro" id="IPR013078">
    <property type="entry name" value="His_Pase_superF_clade-1"/>
</dbReference>
<sequence length="192" mass="20639">MARAIYLTHPEVVIDPDVAVPDWGLNAAGAARVAALVARGVARTLYVVSSAERKALETAWPLSAATGHALEVRPMMHENDRSATGFLKGPAFEDMANAFFAAPDTSVKGWEPARAAQARILAEVKRVLAAQPDRDVLFCGHGGVGTLLYCALAGEEISRRWDQRGGGHWFAFDTTHLRPAGHWAPMETLALA</sequence>
<dbReference type="Pfam" id="PF00300">
    <property type="entry name" value="His_Phos_1"/>
    <property type="match status" value="1"/>
</dbReference>
<dbReference type="OrthoDB" id="34197at2"/>
<name>A0A132C297_9RHOB</name>
<dbReference type="RefSeq" id="WP_068240445.1">
    <property type="nucleotide sequence ID" value="NZ_LPUY01000017.1"/>
</dbReference>
<dbReference type="SUPFAM" id="SSF53254">
    <property type="entry name" value="Phosphoglycerate mutase-like"/>
    <property type="match status" value="1"/>
</dbReference>
<dbReference type="InterPro" id="IPR029033">
    <property type="entry name" value="His_PPase_superfam"/>
</dbReference>
<evidence type="ECO:0000313" key="1">
    <source>
        <dbReference type="EMBL" id="KUP94372.1"/>
    </source>
</evidence>
<keyword evidence="2" id="KW-1185">Reference proteome</keyword>
<evidence type="ECO:0000313" key="2">
    <source>
        <dbReference type="Proteomes" id="UP000068382"/>
    </source>
</evidence>
<dbReference type="Gene3D" id="3.40.50.1240">
    <property type="entry name" value="Phosphoglycerate mutase-like"/>
    <property type="match status" value="1"/>
</dbReference>